<comment type="caution">
    <text evidence="2">The sequence shown here is derived from an EMBL/GenBank/DDBJ whole genome shotgun (WGS) entry which is preliminary data.</text>
</comment>
<gene>
    <name evidence="2" type="ORF">WJX81_003224</name>
</gene>
<evidence type="ECO:0000313" key="2">
    <source>
        <dbReference type="EMBL" id="KAK9825641.1"/>
    </source>
</evidence>
<dbReference type="InterPro" id="IPR057397">
    <property type="entry name" value="HEAT_5MP1_2"/>
</dbReference>
<dbReference type="Pfam" id="PF25504">
    <property type="entry name" value="HEAT_5MP1_2"/>
    <property type="match status" value="1"/>
</dbReference>
<feature type="domain" description="W2" evidence="1">
    <location>
        <begin position="253"/>
        <end position="423"/>
    </location>
</feature>
<dbReference type="Pfam" id="PF02020">
    <property type="entry name" value="W2"/>
    <property type="match status" value="1"/>
</dbReference>
<organism evidence="2 3">
    <name type="scientific">Elliptochloris bilobata</name>
    <dbReference type="NCBI Taxonomy" id="381761"/>
    <lineage>
        <taxon>Eukaryota</taxon>
        <taxon>Viridiplantae</taxon>
        <taxon>Chlorophyta</taxon>
        <taxon>core chlorophytes</taxon>
        <taxon>Trebouxiophyceae</taxon>
        <taxon>Trebouxiophyceae incertae sedis</taxon>
        <taxon>Elliptochloris clade</taxon>
        <taxon>Elliptochloris</taxon>
    </lineage>
</organism>
<evidence type="ECO:0000313" key="3">
    <source>
        <dbReference type="Proteomes" id="UP001445335"/>
    </source>
</evidence>
<protein>
    <recommendedName>
        <fullName evidence="1">W2 domain-containing protein</fullName>
    </recommendedName>
</protein>
<dbReference type="GO" id="GO:0005737">
    <property type="term" value="C:cytoplasm"/>
    <property type="evidence" value="ECO:0007669"/>
    <property type="project" value="TreeGrafter"/>
</dbReference>
<dbReference type="InterPro" id="IPR003307">
    <property type="entry name" value="W2_domain"/>
</dbReference>
<name>A0AAW1QVT5_9CHLO</name>
<proteinExistence type="predicted"/>
<dbReference type="EMBL" id="JALJOU010000072">
    <property type="protein sequence ID" value="KAK9825641.1"/>
    <property type="molecule type" value="Genomic_DNA"/>
</dbReference>
<keyword evidence="3" id="KW-1185">Reference proteome</keyword>
<dbReference type="SMART" id="SM00515">
    <property type="entry name" value="eIF5C"/>
    <property type="match status" value="1"/>
</dbReference>
<evidence type="ECO:0000259" key="1">
    <source>
        <dbReference type="PROSITE" id="PS51363"/>
    </source>
</evidence>
<dbReference type="PROSITE" id="PS51363">
    <property type="entry name" value="W2"/>
    <property type="match status" value="1"/>
</dbReference>
<dbReference type="PANTHER" id="PTHR14208">
    <property type="entry name" value="BASIC LEUCINE ZIPPER AND W2 DOMAIN-CONTAINING PROTEIN"/>
    <property type="match status" value="1"/>
</dbReference>
<dbReference type="SUPFAM" id="SSF48371">
    <property type="entry name" value="ARM repeat"/>
    <property type="match status" value="1"/>
</dbReference>
<dbReference type="AlphaFoldDB" id="A0AAW1QVT5"/>
<sequence>MSTKEEKPTLAGVQIKTRKRNIAVALDPGSFSDAVVTIFEDARVDGDNLEQGLQGGVKILEGAELDFSRYGDTLFEVLFAGGRMAAGGNVVEEGKKLNTNVLAAEATREAMQPYVKVFQTLLRRRPFLIRPLENTLIKLLRSLDFYDEAGRTKIAMATARCFAGKLGVQSDRVLNAVMNDRMVAKGLVLQWATAFFVDFLATEPMDDLVAILRKARLDDRLLDLFPPHKRTLAELESHFMAAGLKPLVDYSKKKTAEKHLEELKANLAELVATDPPLPVADLISAVKSKKLEWQLPGEEVIKVVWSVLIDAVPTHGRNAQQITGAVQKQIKTYAKLLNEFTTTAKQEAALLVHVQVYCYEDSKLLKLFQAIVRTLYDTDVLGEDTIVWWFKKGAHPKGRNVFQRDMEPFIKWLEEAEAEEEDDED</sequence>
<dbReference type="PANTHER" id="PTHR14208:SF2">
    <property type="entry name" value="PROTEIN KRASAVIETZ"/>
    <property type="match status" value="1"/>
</dbReference>
<dbReference type="Gene3D" id="1.25.40.180">
    <property type="match status" value="1"/>
</dbReference>
<accession>A0AAW1QVT5</accession>
<dbReference type="InterPro" id="IPR051245">
    <property type="entry name" value="eIF5-mimic_regulator"/>
</dbReference>
<dbReference type="InterPro" id="IPR016024">
    <property type="entry name" value="ARM-type_fold"/>
</dbReference>
<reference evidence="2 3" key="1">
    <citation type="journal article" date="2024" name="Nat. Commun.">
        <title>Phylogenomics reveals the evolutionary origins of lichenization in chlorophyte algae.</title>
        <authorList>
            <person name="Puginier C."/>
            <person name="Libourel C."/>
            <person name="Otte J."/>
            <person name="Skaloud P."/>
            <person name="Haon M."/>
            <person name="Grisel S."/>
            <person name="Petersen M."/>
            <person name="Berrin J.G."/>
            <person name="Delaux P.M."/>
            <person name="Dal Grande F."/>
            <person name="Keller J."/>
        </authorList>
    </citation>
    <scope>NUCLEOTIDE SEQUENCE [LARGE SCALE GENOMIC DNA]</scope>
    <source>
        <strain evidence="2 3">SAG 245.80</strain>
    </source>
</reference>
<dbReference type="GO" id="GO:0016020">
    <property type="term" value="C:membrane"/>
    <property type="evidence" value="ECO:0007669"/>
    <property type="project" value="TreeGrafter"/>
</dbReference>
<dbReference type="Proteomes" id="UP001445335">
    <property type="component" value="Unassembled WGS sequence"/>
</dbReference>